<keyword evidence="4" id="KW-1185">Reference proteome</keyword>
<sequence>MRKIAVVVALIGFISACQSSINEPQLANQLVGKWYLTAIKQQATLSYSTAYLTFAEDGQLSGNNSCNSFTGHYQLVDHQLQLTAEQGTRKACVDALMQQEQAFREVLPQVAQLHIKGDQLKLLDRHHQRLLKLERIN</sequence>
<dbReference type="SUPFAM" id="SSF50814">
    <property type="entry name" value="Lipocalins"/>
    <property type="match status" value="1"/>
</dbReference>
<dbReference type="PANTHER" id="PTHR35535:SF1">
    <property type="entry name" value="HEAT SHOCK PROTEIN HSLJ"/>
    <property type="match status" value="1"/>
</dbReference>
<dbReference type="InterPro" id="IPR012674">
    <property type="entry name" value="Calycin"/>
</dbReference>
<dbReference type="Proteomes" id="UP000662770">
    <property type="component" value="Chromosome"/>
</dbReference>
<feature type="signal peptide" evidence="1">
    <location>
        <begin position="1"/>
        <end position="19"/>
    </location>
</feature>
<dbReference type="InterPro" id="IPR005184">
    <property type="entry name" value="DUF306_Meta_HslJ"/>
</dbReference>
<accession>A0ABX7QSB6</accession>
<dbReference type="Gene3D" id="2.40.128.270">
    <property type="match status" value="1"/>
</dbReference>
<dbReference type="InterPro" id="IPR053147">
    <property type="entry name" value="Hsp_HslJ-like"/>
</dbReference>
<name>A0ABX7QSB6_9GAMM</name>
<dbReference type="PROSITE" id="PS51257">
    <property type="entry name" value="PROKAR_LIPOPROTEIN"/>
    <property type="match status" value="1"/>
</dbReference>
<proteinExistence type="predicted"/>
<evidence type="ECO:0000313" key="3">
    <source>
        <dbReference type="EMBL" id="QSX34299.1"/>
    </source>
</evidence>
<dbReference type="Pfam" id="PF03724">
    <property type="entry name" value="META"/>
    <property type="match status" value="1"/>
</dbReference>
<organism evidence="3 4">
    <name type="scientific">Shewanella avicenniae</name>
    <dbReference type="NCBI Taxonomy" id="2814294"/>
    <lineage>
        <taxon>Bacteria</taxon>
        <taxon>Pseudomonadati</taxon>
        <taxon>Pseudomonadota</taxon>
        <taxon>Gammaproteobacteria</taxon>
        <taxon>Alteromonadales</taxon>
        <taxon>Shewanellaceae</taxon>
        <taxon>Shewanella</taxon>
    </lineage>
</organism>
<reference evidence="3 4" key="1">
    <citation type="submission" date="2021-03" db="EMBL/GenBank/DDBJ databases">
        <title>Novel species identification of genus Shewanella.</title>
        <authorList>
            <person name="Liu G."/>
            <person name="Zhang Q."/>
        </authorList>
    </citation>
    <scope>NUCLEOTIDE SEQUENCE [LARGE SCALE GENOMIC DNA]</scope>
    <source>
        <strain evidence="3 4">FJAT-51800</strain>
    </source>
</reference>
<dbReference type="InterPro" id="IPR038670">
    <property type="entry name" value="HslJ-like_sf"/>
</dbReference>
<dbReference type="EMBL" id="CP071503">
    <property type="protein sequence ID" value="QSX34299.1"/>
    <property type="molecule type" value="Genomic_DNA"/>
</dbReference>
<keyword evidence="1" id="KW-0732">Signal</keyword>
<feature type="domain" description="DUF306" evidence="2">
    <location>
        <begin position="29"/>
        <end position="133"/>
    </location>
</feature>
<feature type="chain" id="PRO_5046208832" evidence="1">
    <location>
        <begin position="20"/>
        <end position="137"/>
    </location>
</feature>
<evidence type="ECO:0000259" key="2">
    <source>
        <dbReference type="Pfam" id="PF03724"/>
    </source>
</evidence>
<evidence type="ECO:0000313" key="4">
    <source>
        <dbReference type="Proteomes" id="UP000662770"/>
    </source>
</evidence>
<evidence type="ECO:0000256" key="1">
    <source>
        <dbReference type="SAM" id="SignalP"/>
    </source>
</evidence>
<gene>
    <name evidence="3" type="ORF">JYB87_03335</name>
</gene>
<dbReference type="PANTHER" id="PTHR35535">
    <property type="entry name" value="HEAT SHOCK PROTEIN HSLJ"/>
    <property type="match status" value="1"/>
</dbReference>
<dbReference type="RefSeq" id="WP_207355503.1">
    <property type="nucleotide sequence ID" value="NZ_CP071503.1"/>
</dbReference>
<protein>
    <submittedName>
        <fullName evidence="3">META domain-containing protein</fullName>
    </submittedName>
</protein>